<comment type="function">
    <text evidence="14">The phosphoenolpyruvate-dependent sugar phosphotransferase system (sugar PTS), a major carbohydrate active transport system, catalyzes the phosphorylation of incoming sugar substrates concomitantly with their translocation across the cell membrane. The enzyme II complex composed of PtsG and Crr is involved in glucose transport.</text>
</comment>
<dbReference type="SUPFAM" id="SSF55604">
    <property type="entry name" value="Glucose permease domain IIB"/>
    <property type="match status" value="1"/>
</dbReference>
<evidence type="ECO:0000256" key="13">
    <source>
        <dbReference type="ARBA" id="ARBA00023136"/>
    </source>
</evidence>
<protein>
    <recommendedName>
        <fullName evidence="15">PTS system glucose-specific EIIA component</fullName>
    </recommendedName>
    <alternativeName>
        <fullName evidence="18">EIIA-Glc</fullName>
    </alternativeName>
    <alternativeName>
        <fullName evidence="17">EIII-Glc</fullName>
    </alternativeName>
    <alternativeName>
        <fullName evidence="16">Glucose-specific phosphotransferase enzyme IIA component</fullName>
    </alternativeName>
</protein>
<keyword evidence="13 20" id="KW-0472">Membrane</keyword>
<evidence type="ECO:0000256" key="2">
    <source>
        <dbReference type="ARBA" id="ARBA00004651"/>
    </source>
</evidence>
<reference evidence="24 25" key="1">
    <citation type="submission" date="2017-02" db="EMBL/GenBank/DDBJ databases">
        <title>Complete genome sequence of the drought resistance-promoting endophyte Pantoea alhagi LTYR-11Z.</title>
        <authorList>
            <person name="Zhang L."/>
        </authorList>
    </citation>
    <scope>NUCLEOTIDE SEQUENCE [LARGE SCALE GENOMIC DNA]</scope>
    <source>
        <strain evidence="24 25">LTYR-11Z</strain>
    </source>
</reference>
<keyword evidence="11" id="KW-0862">Zinc</keyword>
<feature type="transmembrane region" description="Helical" evidence="20">
    <location>
        <begin position="211"/>
        <end position="230"/>
    </location>
</feature>
<feature type="domain" description="PTS EIIC type-1" evidence="23">
    <location>
        <begin position="97"/>
        <end position="461"/>
    </location>
</feature>
<dbReference type="GO" id="GO:0090589">
    <property type="term" value="F:protein-phosphocysteine-trehalose phosphotransferase system transporter activity"/>
    <property type="evidence" value="ECO:0007669"/>
    <property type="project" value="TreeGrafter"/>
</dbReference>
<keyword evidence="25" id="KW-1185">Reference proteome</keyword>
<feature type="transmembrane region" description="Helical" evidence="20">
    <location>
        <begin position="383"/>
        <end position="406"/>
    </location>
</feature>
<dbReference type="InterPro" id="IPR036878">
    <property type="entry name" value="Glu_permease_IIB"/>
</dbReference>
<dbReference type="InterPro" id="IPR001127">
    <property type="entry name" value="PTS_EIIA_1_perm"/>
</dbReference>
<keyword evidence="3" id="KW-0813">Transport</keyword>
<evidence type="ECO:0000313" key="24">
    <source>
        <dbReference type="EMBL" id="ARJ40951.1"/>
    </source>
</evidence>
<dbReference type="InterPro" id="IPR003352">
    <property type="entry name" value="PTS_EIIC"/>
</dbReference>
<dbReference type="SUPFAM" id="SSF51261">
    <property type="entry name" value="Duplicated hybrid motif"/>
    <property type="match status" value="1"/>
</dbReference>
<evidence type="ECO:0000259" key="22">
    <source>
        <dbReference type="PROSITE" id="PS51098"/>
    </source>
</evidence>
<dbReference type="EMBL" id="CP019706">
    <property type="protein sequence ID" value="ARJ40951.1"/>
    <property type="molecule type" value="Genomic_DNA"/>
</dbReference>
<dbReference type="InterPro" id="IPR018113">
    <property type="entry name" value="PTrfase_EIIB_Cys"/>
</dbReference>
<evidence type="ECO:0000256" key="9">
    <source>
        <dbReference type="ARBA" id="ARBA00022692"/>
    </source>
</evidence>
<dbReference type="Pfam" id="PF00367">
    <property type="entry name" value="PTS_EIIB"/>
    <property type="match status" value="1"/>
</dbReference>
<name>A0A1W6B1I8_9GAMM</name>
<comment type="cofactor">
    <cofactor evidence="1">
        <name>Zn(2+)</name>
        <dbReference type="ChEBI" id="CHEBI:29105"/>
    </cofactor>
</comment>
<accession>A0A1W6B1I8</accession>
<feature type="transmembrane region" description="Helical" evidence="20">
    <location>
        <begin position="173"/>
        <end position="191"/>
    </location>
</feature>
<evidence type="ECO:0000256" key="15">
    <source>
        <dbReference type="ARBA" id="ARBA00039163"/>
    </source>
</evidence>
<evidence type="ECO:0000256" key="14">
    <source>
        <dbReference type="ARBA" id="ARBA00037252"/>
    </source>
</evidence>
<evidence type="ECO:0000256" key="17">
    <source>
        <dbReference type="ARBA" id="ARBA00042526"/>
    </source>
</evidence>
<dbReference type="Gene3D" id="3.30.1360.60">
    <property type="entry name" value="Glucose permease domain IIB"/>
    <property type="match status" value="1"/>
</dbReference>
<keyword evidence="6" id="KW-0762">Sugar transport</keyword>
<feature type="transmembrane region" description="Helical" evidence="20">
    <location>
        <begin position="426"/>
        <end position="451"/>
    </location>
</feature>
<dbReference type="PROSITE" id="PS51098">
    <property type="entry name" value="PTS_EIIB_TYPE_1"/>
    <property type="match status" value="1"/>
</dbReference>
<dbReference type="InterPro" id="IPR001996">
    <property type="entry name" value="PTS_IIB_1"/>
</dbReference>
<keyword evidence="7" id="KW-0808">Transferase</keyword>
<dbReference type="InterPro" id="IPR011055">
    <property type="entry name" value="Dup_hybrid_motif"/>
</dbReference>
<dbReference type="AlphaFoldDB" id="A0A1W6B1I8"/>
<dbReference type="GO" id="GO:0009401">
    <property type="term" value="P:phosphoenolpyruvate-dependent sugar phosphotransferase system"/>
    <property type="evidence" value="ECO:0007669"/>
    <property type="project" value="UniProtKB-KW"/>
</dbReference>
<dbReference type="Pfam" id="PF00358">
    <property type="entry name" value="PTS_EIIA_1"/>
    <property type="match status" value="1"/>
</dbReference>
<evidence type="ECO:0000256" key="6">
    <source>
        <dbReference type="ARBA" id="ARBA00022597"/>
    </source>
</evidence>
<evidence type="ECO:0000259" key="23">
    <source>
        <dbReference type="PROSITE" id="PS51103"/>
    </source>
</evidence>
<keyword evidence="8" id="KW-0598">Phosphotransferase system</keyword>
<keyword evidence="10" id="KW-0418">Kinase</keyword>
<feature type="domain" description="PTS EIIA type-1" evidence="21">
    <location>
        <begin position="532"/>
        <end position="636"/>
    </location>
</feature>
<feature type="transmembrane region" description="Helical" evidence="20">
    <location>
        <begin position="287"/>
        <end position="309"/>
    </location>
</feature>
<evidence type="ECO:0000256" key="16">
    <source>
        <dbReference type="ARBA" id="ARBA00042296"/>
    </source>
</evidence>
<dbReference type="OrthoDB" id="92465at2"/>
<dbReference type="FunFam" id="2.70.70.10:FF:000001">
    <property type="entry name" value="PTS system glucose-specific IIA component"/>
    <property type="match status" value="1"/>
</dbReference>
<evidence type="ECO:0000256" key="1">
    <source>
        <dbReference type="ARBA" id="ARBA00001947"/>
    </source>
</evidence>
<dbReference type="Proteomes" id="UP000192900">
    <property type="component" value="Chromosome"/>
</dbReference>
<dbReference type="InterPro" id="IPR013013">
    <property type="entry name" value="PTS_EIIC_1"/>
</dbReference>
<dbReference type="GO" id="GO:0005886">
    <property type="term" value="C:plasma membrane"/>
    <property type="evidence" value="ECO:0007669"/>
    <property type="project" value="UniProtKB-SubCell"/>
</dbReference>
<comment type="subcellular location">
    <subcellularLocation>
        <location evidence="2">Cell membrane</location>
        <topology evidence="2">Multi-pass membrane protein</topology>
    </subcellularLocation>
</comment>
<evidence type="ECO:0000256" key="19">
    <source>
        <dbReference type="PROSITE-ProRule" id="PRU00421"/>
    </source>
</evidence>
<feature type="active site" description="Phosphocysteine intermediate; for EIIB activity" evidence="19">
    <location>
        <position position="30"/>
    </location>
</feature>
<evidence type="ECO:0000256" key="4">
    <source>
        <dbReference type="ARBA" id="ARBA00022475"/>
    </source>
</evidence>
<evidence type="ECO:0000256" key="5">
    <source>
        <dbReference type="ARBA" id="ARBA00022553"/>
    </source>
</evidence>
<dbReference type="RefSeq" id="WP_085067800.1">
    <property type="nucleotide sequence ID" value="NZ_CP019706.1"/>
</dbReference>
<evidence type="ECO:0000256" key="10">
    <source>
        <dbReference type="ARBA" id="ARBA00022777"/>
    </source>
</evidence>
<dbReference type="GO" id="GO:0008982">
    <property type="term" value="F:protein-N(PI)-phosphohistidine-sugar phosphotransferase activity"/>
    <property type="evidence" value="ECO:0007669"/>
    <property type="project" value="InterPro"/>
</dbReference>
<evidence type="ECO:0000259" key="21">
    <source>
        <dbReference type="PROSITE" id="PS51093"/>
    </source>
</evidence>
<evidence type="ECO:0000313" key="25">
    <source>
        <dbReference type="Proteomes" id="UP000192900"/>
    </source>
</evidence>
<dbReference type="PANTHER" id="PTHR30175">
    <property type="entry name" value="PHOSPHOTRANSFERASE SYSTEM TRANSPORT PROTEIN"/>
    <property type="match status" value="1"/>
</dbReference>
<dbReference type="PROSITE" id="PS00371">
    <property type="entry name" value="PTS_EIIA_TYPE_1_HIS"/>
    <property type="match status" value="1"/>
</dbReference>
<dbReference type="PROSITE" id="PS51103">
    <property type="entry name" value="PTS_EIIC_TYPE_1"/>
    <property type="match status" value="1"/>
</dbReference>
<feature type="transmembrane region" description="Helical" evidence="20">
    <location>
        <begin position="148"/>
        <end position="166"/>
    </location>
</feature>
<evidence type="ECO:0000256" key="20">
    <source>
        <dbReference type="SAM" id="Phobius"/>
    </source>
</evidence>
<dbReference type="GO" id="GO:0015771">
    <property type="term" value="P:trehalose transport"/>
    <property type="evidence" value="ECO:0007669"/>
    <property type="project" value="TreeGrafter"/>
</dbReference>
<dbReference type="NCBIfam" id="TIGR00830">
    <property type="entry name" value="PTBA"/>
    <property type="match status" value="1"/>
</dbReference>
<dbReference type="Gene3D" id="2.70.70.10">
    <property type="entry name" value="Glucose Permease (Domain IIA)"/>
    <property type="match status" value="1"/>
</dbReference>
<sequence>MGKIRDYSKLASEILNETGGETNLIGFTRCATRLRLVLKDVPAGAVEKVKQLPGVITVVLSGGQFQVVIGTHVADVYDALAAIVDPDKLQNSSEKRRFLDTVIATMSAVFAPIIYVLAAAGILQGILITVNWFLPSFQQTGAFSVLNFISWTPFAFLPVFIAVTASKFFKCNMFIALFCCCALINPDWAVIAAQIAKGDTVTFFSLPLAETVYTSSVLPPLFLVLGLAYLERFVERGLPQVVAPLFTPLICAVIMVPLTLVLIGPVTSGLANGIAWGYNWLFDTAPALAAAVIGGVWQVIVIFGVHWGITPVVMANFDLHGRDSFQAFQTMAVVGQMAAAFACALKAKQRGFKTVAYSAGLTGVFGITEPAIYGVTLKLKKPFICGCIGGAVGAIVTSLFGSYYYAYAGLPGLLTIVNAISPENPMSFIGEVTGVLVTMAVTFILVFLVGFKEPEAKADETRAAPGPAASAAASGTASQNAASGTASQNAAGPHAAVSTPATLERASANVTSALMLMSPVAGKALPLAEVRDEIFSGGLLGDGIAIVPEEETIVAPCDAEVASTVDSHHAVGLLCANGAELLIHVGLDTVKLGGQHFSTLVSVGDKVTAGTPLIRFQRQDIIAAGYDITTPFLVINGEDYQLTKYLHNGPVVSGAPVMALS</sequence>
<dbReference type="KEGG" id="palh:B1H58_02360"/>
<dbReference type="InterPro" id="IPR050558">
    <property type="entry name" value="PTS_Sugar-Specific_Components"/>
</dbReference>
<keyword evidence="12 20" id="KW-1133">Transmembrane helix</keyword>
<dbReference type="CDD" id="cd00212">
    <property type="entry name" value="PTS_IIB_glc"/>
    <property type="match status" value="1"/>
</dbReference>
<evidence type="ECO:0000256" key="12">
    <source>
        <dbReference type="ARBA" id="ARBA00022989"/>
    </source>
</evidence>
<evidence type="ECO:0000256" key="7">
    <source>
        <dbReference type="ARBA" id="ARBA00022679"/>
    </source>
</evidence>
<evidence type="ECO:0000256" key="3">
    <source>
        <dbReference type="ARBA" id="ARBA00022448"/>
    </source>
</evidence>
<keyword evidence="9 20" id="KW-0812">Transmembrane</keyword>
<evidence type="ECO:0000256" key="18">
    <source>
        <dbReference type="ARBA" id="ARBA00042873"/>
    </source>
</evidence>
<feature type="domain" description="PTS EIIB type-1" evidence="22">
    <location>
        <begin position="8"/>
        <end position="90"/>
    </location>
</feature>
<feature type="transmembrane region" description="Helical" evidence="20">
    <location>
        <begin position="242"/>
        <end position="267"/>
    </location>
</feature>
<gene>
    <name evidence="24" type="ORF">B1H58_02360</name>
</gene>
<evidence type="ECO:0000256" key="8">
    <source>
        <dbReference type="ARBA" id="ARBA00022683"/>
    </source>
</evidence>
<proteinExistence type="predicted"/>
<dbReference type="GO" id="GO:0016301">
    <property type="term" value="F:kinase activity"/>
    <property type="evidence" value="ECO:0007669"/>
    <property type="project" value="UniProtKB-KW"/>
</dbReference>
<dbReference type="PROSITE" id="PS51093">
    <property type="entry name" value="PTS_EIIA_TYPE_1"/>
    <property type="match status" value="1"/>
</dbReference>
<dbReference type="PROSITE" id="PS01035">
    <property type="entry name" value="PTS_EIIB_TYPE_1_CYS"/>
    <property type="match status" value="1"/>
</dbReference>
<feature type="transmembrane region" description="Helical" evidence="20">
    <location>
        <begin position="355"/>
        <end position="376"/>
    </location>
</feature>
<evidence type="ECO:0000256" key="11">
    <source>
        <dbReference type="ARBA" id="ARBA00022833"/>
    </source>
</evidence>
<feature type="transmembrane region" description="Helical" evidence="20">
    <location>
        <begin position="98"/>
        <end position="128"/>
    </location>
</feature>
<organism evidence="24 25">
    <name type="scientific">Pantoea alhagi</name>
    <dbReference type="NCBI Taxonomy" id="1891675"/>
    <lineage>
        <taxon>Bacteria</taxon>
        <taxon>Pseudomonadati</taxon>
        <taxon>Pseudomonadota</taxon>
        <taxon>Gammaproteobacteria</taxon>
        <taxon>Enterobacterales</taxon>
        <taxon>Erwiniaceae</taxon>
        <taxon>Pantoea</taxon>
    </lineage>
</organism>
<keyword evidence="4" id="KW-1003">Cell membrane</keyword>
<keyword evidence="5" id="KW-0597">Phosphoprotein</keyword>
<dbReference type="Pfam" id="PF02378">
    <property type="entry name" value="PTS_EIIC"/>
    <property type="match status" value="1"/>
</dbReference>
<dbReference type="PANTHER" id="PTHR30175:SF1">
    <property type="entry name" value="PTS SYSTEM ARBUTIN-, CELLOBIOSE-, AND SALICIN-SPECIFIC EIIBC COMPONENT-RELATED"/>
    <property type="match status" value="1"/>
</dbReference>
<dbReference type="STRING" id="1891675.B1H58_02360"/>